<dbReference type="PRINTS" id="PR01870">
    <property type="entry name" value="CD2ANTIGEN"/>
</dbReference>
<dbReference type="Gene3D" id="2.60.40.10">
    <property type="entry name" value="Immunoglobulins"/>
    <property type="match status" value="2"/>
</dbReference>
<evidence type="ECO:0000256" key="3">
    <source>
        <dbReference type="ARBA" id="ARBA00022692"/>
    </source>
</evidence>
<dbReference type="PANTHER" id="PTHR12080">
    <property type="entry name" value="SIGNALING LYMPHOCYTIC ACTIVATION MOLECULE"/>
    <property type="match status" value="1"/>
</dbReference>
<protein>
    <recommendedName>
        <fullName evidence="14">Immunoglobulin C2-set domain-containing protein</fullName>
    </recommendedName>
</protein>
<keyword evidence="8 13" id="KW-0472">Membrane</keyword>
<feature type="transmembrane region" description="Helical" evidence="13">
    <location>
        <begin position="241"/>
        <end position="265"/>
    </location>
</feature>
<feature type="compositionally biased region" description="Polar residues" evidence="12">
    <location>
        <begin position="300"/>
        <end position="312"/>
    </location>
</feature>
<evidence type="ECO:0000313" key="15">
    <source>
        <dbReference type="EMBL" id="TKC49826.1"/>
    </source>
</evidence>
<evidence type="ECO:0000256" key="4">
    <source>
        <dbReference type="ARBA" id="ARBA00022729"/>
    </source>
</evidence>
<dbReference type="InterPro" id="IPR008424">
    <property type="entry name" value="Ig_C2-set"/>
</dbReference>
<keyword evidence="4" id="KW-0732">Signal</keyword>
<evidence type="ECO:0000256" key="10">
    <source>
        <dbReference type="ARBA" id="ARBA00023180"/>
    </source>
</evidence>
<comment type="caution">
    <text evidence="15">The sequence shown here is derived from an EMBL/GenBank/DDBJ whole genome shotgun (WGS) entry which is preliminary data.</text>
</comment>
<gene>
    <name evidence="15" type="ORF">EI555_011787</name>
</gene>
<evidence type="ECO:0000256" key="5">
    <source>
        <dbReference type="ARBA" id="ARBA00022737"/>
    </source>
</evidence>
<evidence type="ECO:0000256" key="8">
    <source>
        <dbReference type="ARBA" id="ARBA00023136"/>
    </source>
</evidence>
<dbReference type="Pfam" id="PF05790">
    <property type="entry name" value="C2-set"/>
    <property type="match status" value="1"/>
</dbReference>
<evidence type="ECO:0000256" key="6">
    <source>
        <dbReference type="ARBA" id="ARBA00022889"/>
    </source>
</evidence>
<dbReference type="EMBL" id="RWIC01000104">
    <property type="protein sequence ID" value="TKC49826.1"/>
    <property type="molecule type" value="Genomic_DNA"/>
</dbReference>
<dbReference type="AlphaFoldDB" id="A0A4U1FLF1"/>
<evidence type="ECO:0000256" key="12">
    <source>
        <dbReference type="SAM" id="MobiDB-lite"/>
    </source>
</evidence>
<evidence type="ECO:0000313" key="16">
    <source>
        <dbReference type="Proteomes" id="UP000308365"/>
    </source>
</evidence>
<dbReference type="GO" id="GO:0098609">
    <property type="term" value="P:cell-cell adhesion"/>
    <property type="evidence" value="ECO:0007669"/>
    <property type="project" value="TreeGrafter"/>
</dbReference>
<reference evidence="16" key="1">
    <citation type="journal article" date="2019" name="IScience">
        <title>Narwhal Genome Reveals Long-Term Low Genetic Diversity despite Current Large Abundance Size.</title>
        <authorList>
            <person name="Westbury M.V."/>
            <person name="Petersen B."/>
            <person name="Garde E."/>
            <person name="Heide-Jorgensen M.P."/>
            <person name="Lorenzen E.D."/>
        </authorList>
    </citation>
    <scope>NUCLEOTIDE SEQUENCE [LARGE SCALE GENOMIC DNA]</scope>
</reference>
<dbReference type="InterPro" id="IPR015631">
    <property type="entry name" value="CD2/SLAM_rcpt"/>
</dbReference>
<evidence type="ECO:0000256" key="9">
    <source>
        <dbReference type="ARBA" id="ARBA00023157"/>
    </source>
</evidence>
<keyword evidence="2" id="KW-1003">Cell membrane</keyword>
<dbReference type="GO" id="GO:0005102">
    <property type="term" value="F:signaling receptor binding"/>
    <property type="evidence" value="ECO:0007669"/>
    <property type="project" value="TreeGrafter"/>
</dbReference>
<feature type="compositionally biased region" description="Basic and acidic residues" evidence="12">
    <location>
        <begin position="274"/>
        <end position="294"/>
    </location>
</feature>
<dbReference type="Proteomes" id="UP000308365">
    <property type="component" value="Unassembled WGS sequence"/>
</dbReference>
<evidence type="ECO:0000256" key="13">
    <source>
        <dbReference type="SAM" id="Phobius"/>
    </source>
</evidence>
<keyword evidence="9" id="KW-1015">Disulfide bond</keyword>
<keyword evidence="5" id="KW-0677">Repeat</keyword>
<feature type="region of interest" description="Disordered" evidence="12">
    <location>
        <begin position="272"/>
        <end position="375"/>
    </location>
</feature>
<accession>A0A4U1FLF1</accession>
<evidence type="ECO:0000256" key="11">
    <source>
        <dbReference type="ARBA" id="ARBA00023319"/>
    </source>
</evidence>
<dbReference type="InterPro" id="IPR015632">
    <property type="entry name" value="CD2"/>
</dbReference>
<organism evidence="15 16">
    <name type="scientific">Monodon monoceros</name>
    <name type="common">Narwhal</name>
    <name type="synonym">Ceratodon monodon</name>
    <dbReference type="NCBI Taxonomy" id="40151"/>
    <lineage>
        <taxon>Eukaryota</taxon>
        <taxon>Metazoa</taxon>
        <taxon>Chordata</taxon>
        <taxon>Craniata</taxon>
        <taxon>Vertebrata</taxon>
        <taxon>Euteleostomi</taxon>
        <taxon>Mammalia</taxon>
        <taxon>Eutheria</taxon>
        <taxon>Laurasiatheria</taxon>
        <taxon>Artiodactyla</taxon>
        <taxon>Whippomorpha</taxon>
        <taxon>Cetacea</taxon>
        <taxon>Odontoceti</taxon>
        <taxon>Monodontidae</taxon>
        <taxon>Monodon</taxon>
    </lineage>
</organism>
<feature type="non-terminal residue" evidence="15">
    <location>
        <position position="1"/>
    </location>
</feature>
<comment type="subcellular location">
    <subcellularLocation>
        <location evidence="1">Cell membrane</location>
        <topology evidence="1">Single-pass type I membrane protein</topology>
    </subcellularLocation>
</comment>
<name>A0A4U1FLF1_MONMO</name>
<dbReference type="GO" id="GO:0032729">
    <property type="term" value="P:positive regulation of type II interferon production"/>
    <property type="evidence" value="ECO:0007669"/>
    <property type="project" value="TreeGrafter"/>
</dbReference>
<keyword evidence="10" id="KW-0325">Glycoprotein</keyword>
<evidence type="ECO:0000256" key="7">
    <source>
        <dbReference type="ARBA" id="ARBA00022989"/>
    </source>
</evidence>
<evidence type="ECO:0000256" key="2">
    <source>
        <dbReference type="ARBA" id="ARBA00022475"/>
    </source>
</evidence>
<evidence type="ECO:0000256" key="1">
    <source>
        <dbReference type="ARBA" id="ARBA00004251"/>
    </source>
</evidence>
<dbReference type="PANTHER" id="PTHR12080:SF54">
    <property type="entry name" value="T-CELL SURFACE ANTIGEN CD2"/>
    <property type="match status" value="1"/>
</dbReference>
<keyword evidence="7 13" id="KW-1133">Transmembrane helix</keyword>
<dbReference type="GO" id="GO:0005886">
    <property type="term" value="C:plasma membrane"/>
    <property type="evidence" value="ECO:0007669"/>
    <property type="project" value="UniProtKB-SubCell"/>
</dbReference>
<proteinExistence type="predicted"/>
<sequence>FLLKEELRITRRKLTPKMSLTCKILTSFLLIFAVSTKGEVSENTEVIWGCLDHDINLDIPGFQMNDRVADTRWDKNKIKIAQLKQDKPPYQITDTYVMLNNGTLKIKALKRNDSDVYTVSVYDLNGKNILEKAFDLKIQEMVSKPVISWSCTNRTLICEVAKGSDPKLKLFLNETRIKESHQKAITHKWNSKWTASFNCVASNNVGAQTSTVTISCSGAWWALDAAIHPTSVPLAEKGLDIYLIIGVCGGGTVFLVFVALLVFYISKRKKQRSRRNDEEMEIRGKRVTPEERGWKPHQVPGSTPQNPAMSQTPPIPGHRSQAPTHRPRPPGPRVQHQQKKRPPPTLGKQVHLQKGPPLPKPRVQTKPPCEVEENS</sequence>
<keyword evidence="11" id="KW-0393">Immunoglobulin domain</keyword>
<keyword evidence="3 13" id="KW-0812">Transmembrane</keyword>
<dbReference type="SUPFAM" id="SSF48726">
    <property type="entry name" value="Immunoglobulin"/>
    <property type="match status" value="2"/>
</dbReference>
<evidence type="ECO:0000259" key="14">
    <source>
        <dbReference type="Pfam" id="PF05790"/>
    </source>
</evidence>
<dbReference type="InterPro" id="IPR036179">
    <property type="entry name" value="Ig-like_dom_sf"/>
</dbReference>
<keyword evidence="6" id="KW-0130">Cell adhesion</keyword>
<feature type="domain" description="Immunoglobulin C2-set" evidence="14">
    <location>
        <begin position="147"/>
        <end position="217"/>
    </location>
</feature>
<dbReference type="InterPro" id="IPR013783">
    <property type="entry name" value="Ig-like_fold"/>
</dbReference>